<dbReference type="AlphaFoldDB" id="A0A6P8L457"/>
<protein>
    <submittedName>
        <fullName evidence="2">Uncharacterized protein LOC117147451 isoform X3</fullName>
    </submittedName>
</protein>
<organism evidence="1 2">
    <name type="scientific">Drosophila mauritiana</name>
    <name type="common">Fruit fly</name>
    <dbReference type="NCBI Taxonomy" id="7226"/>
    <lineage>
        <taxon>Eukaryota</taxon>
        <taxon>Metazoa</taxon>
        <taxon>Ecdysozoa</taxon>
        <taxon>Arthropoda</taxon>
        <taxon>Hexapoda</taxon>
        <taxon>Insecta</taxon>
        <taxon>Pterygota</taxon>
        <taxon>Neoptera</taxon>
        <taxon>Endopterygota</taxon>
        <taxon>Diptera</taxon>
        <taxon>Brachycera</taxon>
        <taxon>Muscomorpha</taxon>
        <taxon>Ephydroidea</taxon>
        <taxon>Drosophilidae</taxon>
        <taxon>Drosophila</taxon>
        <taxon>Sophophora</taxon>
    </lineage>
</organism>
<keyword evidence="1" id="KW-1185">Reference proteome</keyword>
<accession>A0A6P8L457</accession>
<dbReference type="RefSeq" id="XP_033170226.1">
    <property type="nucleotide sequence ID" value="XM_033314335.1"/>
</dbReference>
<dbReference type="Proteomes" id="UP000515162">
    <property type="component" value="Chromosome X"/>
</dbReference>
<gene>
    <name evidence="2" type="primary">LOC117147451</name>
</gene>
<evidence type="ECO:0000313" key="1">
    <source>
        <dbReference type="Proteomes" id="UP000515162"/>
    </source>
</evidence>
<name>A0A6P8L457_DROMA</name>
<reference evidence="2" key="1">
    <citation type="submission" date="2025-08" db="UniProtKB">
        <authorList>
            <consortium name="RefSeq"/>
        </authorList>
    </citation>
    <scope>IDENTIFICATION</scope>
    <source>
        <strain evidence="2">Mau12</strain>
        <tissue evidence="2">Whole Body</tissue>
    </source>
</reference>
<evidence type="ECO:0000313" key="2">
    <source>
        <dbReference type="RefSeq" id="XP_033170226.1"/>
    </source>
</evidence>
<dbReference type="GeneID" id="117147451"/>
<proteinExistence type="predicted"/>
<sequence>MEALVNYSSEDDQEDAGFQIRWQSTPRHHNNNNNCSICRMLNPRKQQQLLAC</sequence>